<protein>
    <submittedName>
        <fullName evidence="3">Uncharacterized protein</fullName>
    </submittedName>
</protein>
<evidence type="ECO:0000256" key="1">
    <source>
        <dbReference type="ARBA" id="ARBA00009431"/>
    </source>
</evidence>
<accession>A0A8J8NUS5</accession>
<dbReference type="PANTHER" id="PTHR11802">
    <property type="entry name" value="SERINE PROTEASE FAMILY S10 SERINE CARBOXYPEPTIDASE"/>
    <property type="match status" value="1"/>
</dbReference>
<comment type="caution">
    <text evidence="3">The sequence shown here is derived from an EMBL/GenBank/DDBJ whole genome shotgun (WGS) entry which is preliminary data.</text>
</comment>
<keyword evidence="4" id="KW-1185">Reference proteome</keyword>
<dbReference type="PANTHER" id="PTHR11802:SF201">
    <property type="entry name" value="CARBOXYPEPTIDASE"/>
    <property type="match status" value="1"/>
</dbReference>
<evidence type="ECO:0000256" key="2">
    <source>
        <dbReference type="SAM" id="SignalP"/>
    </source>
</evidence>
<evidence type="ECO:0000313" key="4">
    <source>
        <dbReference type="Proteomes" id="UP000785679"/>
    </source>
</evidence>
<keyword evidence="2" id="KW-0732">Signal</keyword>
<dbReference type="PRINTS" id="PR00724">
    <property type="entry name" value="CRBOXYPTASEC"/>
</dbReference>
<feature type="signal peptide" evidence="2">
    <location>
        <begin position="1"/>
        <end position="19"/>
    </location>
</feature>
<dbReference type="Pfam" id="PF00450">
    <property type="entry name" value="Peptidase_S10"/>
    <property type="match status" value="1"/>
</dbReference>
<dbReference type="GO" id="GO:0006508">
    <property type="term" value="P:proteolysis"/>
    <property type="evidence" value="ECO:0007669"/>
    <property type="project" value="InterPro"/>
</dbReference>
<dbReference type="InterPro" id="IPR001563">
    <property type="entry name" value="Peptidase_S10"/>
</dbReference>
<dbReference type="GO" id="GO:0004185">
    <property type="term" value="F:serine-type carboxypeptidase activity"/>
    <property type="evidence" value="ECO:0007669"/>
    <property type="project" value="InterPro"/>
</dbReference>
<dbReference type="Gene3D" id="3.40.50.12670">
    <property type="match status" value="1"/>
</dbReference>
<name>A0A8J8NUS5_HALGN</name>
<proteinExistence type="inferred from homology"/>
<sequence>MKSNIPSLLLLLSLGASHAARLSDLVPSLPDLPPLPSRWFSGYYNVSLTRQIHYMFVESQGTPATDPVVVWFAGGPGGSMMLDLFMGIMGPFQIDDMVTWKSDASINPYTINTNTNILYLDNPAGVGFSFVGKDKDYSQNNVQVSLDAFSVLQQFYGDWSELRGNPLYVAGHSYGGTYVPYLTWEVHQWNSYYQHVDKNLTYNLQGYFIFNGLTTFQFDGYYRNAIELLAHFNLIPYQKYIEYVQLNCSLIDNVIKDRPNYNKPECLEYIFEINRVRMSVDFQDFMENQVIKGSLFGKAKMLKHEDRVKTQTLANGKEIRRKDGLTLDELTPWINARGKDRAMLQDREQPVYLIEWSSYFRRDDVRLALHIPAYVPWFQFHSDEIFENFQFAIEGAGLINDVLKKYNYKMMLVFGDTDGACSVLGTRKWLKSLGWKRSLSRLPWLDKDEQLLGYIEEYGTYSFVTVHGEGHLAMYEKKKEVSDLIMDFIKI</sequence>
<reference evidence="3" key="1">
    <citation type="submission" date="2019-06" db="EMBL/GenBank/DDBJ databases">
        <authorList>
            <person name="Zheng W."/>
        </authorList>
    </citation>
    <scope>NUCLEOTIDE SEQUENCE</scope>
    <source>
        <strain evidence="3">QDHG01</strain>
    </source>
</reference>
<gene>
    <name evidence="3" type="ORF">FGO68_gene4543</name>
</gene>
<dbReference type="EMBL" id="RRYP01007007">
    <property type="protein sequence ID" value="TNV80805.1"/>
    <property type="molecule type" value="Genomic_DNA"/>
</dbReference>
<dbReference type="InterPro" id="IPR029058">
    <property type="entry name" value="AB_hydrolase_fold"/>
</dbReference>
<organism evidence="3 4">
    <name type="scientific">Halteria grandinella</name>
    <dbReference type="NCBI Taxonomy" id="5974"/>
    <lineage>
        <taxon>Eukaryota</taxon>
        <taxon>Sar</taxon>
        <taxon>Alveolata</taxon>
        <taxon>Ciliophora</taxon>
        <taxon>Intramacronucleata</taxon>
        <taxon>Spirotrichea</taxon>
        <taxon>Stichotrichia</taxon>
        <taxon>Sporadotrichida</taxon>
        <taxon>Halteriidae</taxon>
        <taxon>Halteria</taxon>
    </lineage>
</organism>
<dbReference type="Proteomes" id="UP000785679">
    <property type="component" value="Unassembled WGS sequence"/>
</dbReference>
<feature type="chain" id="PRO_5035204086" evidence="2">
    <location>
        <begin position="20"/>
        <end position="491"/>
    </location>
</feature>
<dbReference type="OrthoDB" id="443318at2759"/>
<comment type="similarity">
    <text evidence="1">Belongs to the peptidase S10 family.</text>
</comment>
<evidence type="ECO:0000313" key="3">
    <source>
        <dbReference type="EMBL" id="TNV80805.1"/>
    </source>
</evidence>
<dbReference type="SUPFAM" id="SSF53474">
    <property type="entry name" value="alpha/beta-Hydrolases"/>
    <property type="match status" value="1"/>
</dbReference>
<dbReference type="Gene3D" id="3.40.50.1820">
    <property type="entry name" value="alpha/beta hydrolase"/>
    <property type="match status" value="1"/>
</dbReference>
<dbReference type="AlphaFoldDB" id="A0A8J8NUS5"/>